<dbReference type="Pfam" id="PF06812">
    <property type="entry name" value="ImpA_N"/>
    <property type="match status" value="1"/>
</dbReference>
<dbReference type="InterPro" id="IPR010657">
    <property type="entry name" value="ImpA_N"/>
</dbReference>
<dbReference type="EMBL" id="UGGT01000001">
    <property type="protein sequence ID" value="STO22835.1"/>
    <property type="molecule type" value="Genomic_DNA"/>
</dbReference>
<reference evidence="2 3" key="1">
    <citation type="submission" date="2018-06" db="EMBL/GenBank/DDBJ databases">
        <authorList>
            <consortium name="Pathogen Informatics"/>
            <person name="Doyle S."/>
        </authorList>
    </citation>
    <scope>NUCLEOTIDE SEQUENCE [LARGE SCALE GENOMIC DNA]</scope>
    <source>
        <strain evidence="2 3">NCTC11370</strain>
    </source>
</reference>
<feature type="domain" description="ImpA N-terminal" evidence="1">
    <location>
        <begin position="13"/>
        <end position="123"/>
    </location>
</feature>
<dbReference type="AlphaFoldDB" id="A0A377GDD8"/>
<keyword evidence="3" id="KW-1185">Reference proteome</keyword>
<dbReference type="Proteomes" id="UP000254554">
    <property type="component" value="Unassembled WGS sequence"/>
</dbReference>
<dbReference type="PANTHER" id="PTHR37024">
    <property type="entry name" value="TYPE VI SECRETION SYSTEM DUF2094 AND IMPA-RELATED DOMAIN PROTEIN"/>
    <property type="match status" value="1"/>
</dbReference>
<dbReference type="InterPro" id="IPR017739">
    <property type="entry name" value="T6SS-assoc_VCA0119"/>
</dbReference>
<dbReference type="STRING" id="1094715.GCA_000236165_02922"/>
<sequence length="502" mass="58423">MFRIDSISKLGTQPIPGSNRVGQQCYEFSQYTQIRNEIQKLARIGQSSNVDWIGIIDNSIELLTYHTKDLQIAAYLAFSLFHQYQFKGLAAGLNFLFNFIINFWEEAYPQGRLHAKIEALNWYASCSLNHLSRINLDKEDEEFQQEIIYLLKNFESELLTRAINCHLFANLREKIELLNTFAPIIEQKEESVIEFREFSHQKESNIHLEPALLTLTQFARELMEKDPSNPYAYYLNRIAAWAGINALPYNEEGQTLVKPPEYFNRERIRKVLNLGNLSEIIITVEEIIPQEPFWLDLNFISLNSLKKLDGKFNQAYEATKLELRHFLKRIPGVELLKFNDGTSFLSEDYLEQVQSLTAKKIAFTSVSEKNLSAIEQKQLQQIKEAMAQFDKKKQNMNFHQLELIHKESISNKIKLLVYMSVCESLIAENETALLKPYTDFIVELVEYHQLVTWEPSLALEALIVAFRCMKFLKNRSSTQEMDRVFSLITKMDMNAARELAQP</sequence>
<gene>
    <name evidence="2" type="ORF">NCTC11370_02937</name>
</gene>
<dbReference type="RefSeq" id="WP_019350241.1">
    <property type="nucleotide sequence ID" value="NZ_UGGT01000001.1"/>
</dbReference>
<dbReference type="PANTHER" id="PTHR37024:SF5">
    <property type="entry name" value="IMPA N-TERMINAL DOMAIN-CONTAINING PROTEIN"/>
    <property type="match status" value="1"/>
</dbReference>
<dbReference type="GeneID" id="93293825"/>
<name>A0A377GDD8_9GAMM</name>
<dbReference type="OrthoDB" id="1522895at2"/>
<organism evidence="2 3">
    <name type="scientific">Fluoribacter dumoffii</name>
    <dbReference type="NCBI Taxonomy" id="463"/>
    <lineage>
        <taxon>Bacteria</taxon>
        <taxon>Pseudomonadati</taxon>
        <taxon>Pseudomonadota</taxon>
        <taxon>Gammaproteobacteria</taxon>
        <taxon>Legionellales</taxon>
        <taxon>Legionellaceae</taxon>
        <taxon>Fluoribacter</taxon>
    </lineage>
</organism>
<dbReference type="Pfam" id="PF16989">
    <property type="entry name" value="T6SS_VasJ"/>
    <property type="match status" value="1"/>
</dbReference>
<evidence type="ECO:0000313" key="2">
    <source>
        <dbReference type="EMBL" id="STO22835.1"/>
    </source>
</evidence>
<evidence type="ECO:0000313" key="3">
    <source>
        <dbReference type="Proteomes" id="UP000254554"/>
    </source>
</evidence>
<protein>
    <submittedName>
        <fullName evidence="2">Uncharacterized protein conserved in bacteria</fullName>
    </submittedName>
</protein>
<proteinExistence type="predicted"/>
<evidence type="ECO:0000259" key="1">
    <source>
        <dbReference type="Pfam" id="PF06812"/>
    </source>
</evidence>
<accession>A0A377GDD8</accession>